<organism evidence="3 4">
    <name type="scientific">Antrihabitans spumae</name>
    <dbReference type="NCBI Taxonomy" id="3373370"/>
    <lineage>
        <taxon>Bacteria</taxon>
        <taxon>Bacillati</taxon>
        <taxon>Actinomycetota</taxon>
        <taxon>Actinomycetes</taxon>
        <taxon>Mycobacteriales</taxon>
        <taxon>Nocardiaceae</taxon>
        <taxon>Antrihabitans</taxon>
    </lineage>
</organism>
<sequence>MKTEWLERALCKDHDPELFYPLPGEKNKAREAVAVCKRNALDRGENDGISAGLALRQLTAAARRTHLAAIASGVKP</sequence>
<evidence type="ECO:0000259" key="1">
    <source>
        <dbReference type="Pfam" id="PF02467"/>
    </source>
</evidence>
<evidence type="ECO:0000313" key="3">
    <source>
        <dbReference type="EMBL" id="MFH5242241.1"/>
    </source>
</evidence>
<accession>A0ABW7KP82</accession>
<dbReference type="EMBL" id="JBIMSP010000012">
    <property type="protein sequence ID" value="MFH5242241.1"/>
    <property type="molecule type" value="Genomic_DNA"/>
</dbReference>
<evidence type="ECO:0000313" key="5">
    <source>
        <dbReference type="Proteomes" id="UP001609219"/>
    </source>
</evidence>
<dbReference type="Pfam" id="PF02467">
    <property type="entry name" value="Whib"/>
    <property type="match status" value="1"/>
</dbReference>
<protein>
    <submittedName>
        <fullName evidence="3">WhiB family transcriptional regulator</fullName>
    </submittedName>
</protein>
<dbReference type="InterPro" id="IPR034768">
    <property type="entry name" value="4FE4S_WBL"/>
</dbReference>
<name>A0ABW7KP82_9NOCA</name>
<dbReference type="EMBL" id="JBIMSN010000126">
    <property type="protein sequence ID" value="MFH5231924.1"/>
    <property type="molecule type" value="Genomic_DNA"/>
</dbReference>
<comment type="caution">
    <text evidence="3">The sequence shown here is derived from an EMBL/GenBank/DDBJ whole genome shotgun (WGS) entry which is preliminary data.</text>
</comment>
<dbReference type="RefSeq" id="WP_395124250.1">
    <property type="nucleotide sequence ID" value="NZ_JBIMSN010000126.1"/>
</dbReference>
<dbReference type="Proteomes" id="UP001609219">
    <property type="component" value="Unassembled WGS sequence"/>
</dbReference>
<gene>
    <name evidence="3" type="ORF">ACHIPV_10140</name>
    <name evidence="2" type="ORF">ACHIRB_25625</name>
</gene>
<dbReference type="Proteomes" id="UP001609176">
    <property type="component" value="Unassembled WGS sequence"/>
</dbReference>
<reference evidence="4 5" key="1">
    <citation type="submission" date="2024-10" db="EMBL/GenBank/DDBJ databases">
        <authorList>
            <person name="Riesco R."/>
        </authorList>
    </citation>
    <scope>NUCLEOTIDE SEQUENCE [LARGE SCALE GENOMIC DNA]</scope>
    <source>
        <strain evidence="3 4">NCIMB 15448</strain>
        <strain evidence="2 5">NCIMB 15450</strain>
    </source>
</reference>
<proteinExistence type="predicted"/>
<feature type="domain" description="4Fe-4S Wbl-type" evidence="1">
    <location>
        <begin position="5"/>
        <end position="54"/>
    </location>
</feature>
<keyword evidence="5" id="KW-1185">Reference proteome</keyword>
<evidence type="ECO:0000313" key="4">
    <source>
        <dbReference type="Proteomes" id="UP001609176"/>
    </source>
</evidence>
<evidence type="ECO:0000313" key="2">
    <source>
        <dbReference type="EMBL" id="MFH5231924.1"/>
    </source>
</evidence>